<dbReference type="InterPro" id="IPR006645">
    <property type="entry name" value="NGN-like_dom"/>
</dbReference>
<keyword evidence="1" id="KW-0804">Transcription</keyword>
<sequence length="189" mass="21913">MLTYKTFEMNTFLPQGGQWYALCTRPKCEKKVAAALTKKRFETYLPLRMTQSPWSFLKKTELEPLFPGLVFVRLQDEQKELVRHMSGVIGLLHWLNQPAVIRDDEISLIKTFLASHQNVRTSRTAVRREPVLVDEPASDYKVARMQHTVSSSLSSLGYVLIADMPQQKPQLQEEAMPRIYPYYRYTDAS</sequence>
<dbReference type="Proteomes" id="UP000295164">
    <property type="component" value="Unassembled WGS sequence"/>
</dbReference>
<evidence type="ECO:0000313" key="4">
    <source>
        <dbReference type="Proteomes" id="UP000295164"/>
    </source>
</evidence>
<dbReference type="InterPro" id="IPR036735">
    <property type="entry name" value="NGN_dom_sf"/>
</dbReference>
<dbReference type="Gene3D" id="3.30.70.940">
    <property type="entry name" value="NusG, N-terminal domain"/>
    <property type="match status" value="1"/>
</dbReference>
<comment type="caution">
    <text evidence="3">The sequence shown here is derived from an EMBL/GenBank/DDBJ whole genome shotgun (WGS) entry which is preliminary data.</text>
</comment>
<protein>
    <submittedName>
        <fullName evidence="3">Antitermination protein NusG</fullName>
    </submittedName>
</protein>
<dbReference type="SMART" id="SM00738">
    <property type="entry name" value="NGN"/>
    <property type="match status" value="1"/>
</dbReference>
<evidence type="ECO:0000256" key="1">
    <source>
        <dbReference type="ARBA" id="ARBA00023163"/>
    </source>
</evidence>
<dbReference type="EMBL" id="SKFH01000023">
    <property type="protein sequence ID" value="TCZ69062.1"/>
    <property type="molecule type" value="Genomic_DNA"/>
</dbReference>
<proteinExistence type="predicted"/>
<reference evidence="3 4" key="1">
    <citation type="submission" date="2019-03" db="EMBL/GenBank/DDBJ databases">
        <authorList>
            <person name="Kim M.K.M."/>
        </authorList>
    </citation>
    <scope>NUCLEOTIDE SEQUENCE [LARGE SCALE GENOMIC DNA]</scope>
    <source>
        <strain evidence="3 4">17J68-15</strain>
    </source>
</reference>
<evidence type="ECO:0000313" key="3">
    <source>
        <dbReference type="EMBL" id="TCZ69062.1"/>
    </source>
</evidence>
<gene>
    <name evidence="3" type="ORF">E0486_12830</name>
</gene>
<feature type="domain" description="NusG-like N-terminal" evidence="2">
    <location>
        <begin position="16"/>
        <end position="113"/>
    </location>
</feature>
<organism evidence="3 4">
    <name type="scientific">Flaviaesturariibacter aridisoli</name>
    <dbReference type="NCBI Taxonomy" id="2545761"/>
    <lineage>
        <taxon>Bacteria</taxon>
        <taxon>Pseudomonadati</taxon>
        <taxon>Bacteroidota</taxon>
        <taxon>Chitinophagia</taxon>
        <taxon>Chitinophagales</taxon>
        <taxon>Chitinophagaceae</taxon>
        <taxon>Flaviaestuariibacter</taxon>
    </lineage>
</organism>
<dbReference type="CDD" id="cd09895">
    <property type="entry name" value="NGN_SP_UpxY"/>
    <property type="match status" value="1"/>
</dbReference>
<keyword evidence="4" id="KW-1185">Reference proteome</keyword>
<dbReference type="OrthoDB" id="9796143at2"/>
<accession>A0A4R4DYT3</accession>
<dbReference type="GO" id="GO:0006354">
    <property type="term" value="P:DNA-templated transcription elongation"/>
    <property type="evidence" value="ECO:0007669"/>
    <property type="project" value="InterPro"/>
</dbReference>
<name>A0A4R4DYT3_9BACT</name>
<dbReference type="AlphaFoldDB" id="A0A4R4DYT3"/>
<dbReference type="Pfam" id="PF02357">
    <property type="entry name" value="NusG"/>
    <property type="match status" value="1"/>
</dbReference>
<dbReference type="SUPFAM" id="SSF82679">
    <property type="entry name" value="N-utilization substance G protein NusG, N-terminal domain"/>
    <property type="match status" value="1"/>
</dbReference>
<evidence type="ECO:0000259" key="2">
    <source>
        <dbReference type="SMART" id="SM00738"/>
    </source>
</evidence>